<dbReference type="RefSeq" id="WP_275820498.1">
    <property type="nucleotide sequence ID" value="NZ_JARHUD010000002.1"/>
</dbReference>
<keyword evidence="3" id="KW-1185">Reference proteome</keyword>
<dbReference type="SUPFAM" id="SSF88946">
    <property type="entry name" value="Sigma2 domain of RNA polymerase sigma factors"/>
    <property type="match status" value="1"/>
</dbReference>
<protein>
    <submittedName>
        <fullName evidence="2">Sigma factor</fullName>
    </submittedName>
</protein>
<evidence type="ECO:0000313" key="3">
    <source>
        <dbReference type="Proteomes" id="UP001215503"/>
    </source>
</evidence>
<dbReference type="EMBL" id="JARHUD010000002">
    <property type="protein sequence ID" value="MDF2095254.1"/>
    <property type="molecule type" value="Genomic_DNA"/>
</dbReference>
<dbReference type="Gene3D" id="1.10.1740.10">
    <property type="match status" value="1"/>
</dbReference>
<feature type="domain" description="RNA polymerase sigma-70 region 2" evidence="1">
    <location>
        <begin position="19"/>
        <end position="72"/>
    </location>
</feature>
<accession>A0ABT5YK02</accession>
<sequence>MASFALPRPPYAGIVAQIPDLLDYALARCLDLGTAEELVEECIIRALTRVRQHRSEREMRAWVFTILHNLCLAQPVRSPKRRPPSRVEVAEAAHRVLLRALGKASMALPYPQSREGTEVSVLLAETGNAARDESWTFPMSPTLH</sequence>
<gene>
    <name evidence="2" type="ORF">P2G67_04615</name>
</gene>
<dbReference type="InterPro" id="IPR013325">
    <property type="entry name" value="RNA_pol_sigma_r2"/>
</dbReference>
<organism evidence="2 3">
    <name type="scientific">Aquibaculum arenosum</name>
    <dbReference type="NCBI Taxonomy" id="3032591"/>
    <lineage>
        <taxon>Bacteria</taxon>
        <taxon>Pseudomonadati</taxon>
        <taxon>Pseudomonadota</taxon>
        <taxon>Alphaproteobacteria</taxon>
        <taxon>Rhodospirillales</taxon>
        <taxon>Rhodovibrionaceae</taxon>
        <taxon>Aquibaculum</taxon>
    </lineage>
</organism>
<evidence type="ECO:0000259" key="1">
    <source>
        <dbReference type="Pfam" id="PF04542"/>
    </source>
</evidence>
<name>A0ABT5YK02_9PROT</name>
<proteinExistence type="predicted"/>
<reference evidence="2 3" key="1">
    <citation type="submission" date="2023-03" db="EMBL/GenBank/DDBJ databases">
        <title>Fodinicurvata sp. CAU 1616 isolated from sea sendiment.</title>
        <authorList>
            <person name="Kim W."/>
        </authorList>
    </citation>
    <scope>NUCLEOTIDE SEQUENCE [LARGE SCALE GENOMIC DNA]</scope>
    <source>
        <strain evidence="2 3">CAU 1616</strain>
    </source>
</reference>
<dbReference type="InterPro" id="IPR007627">
    <property type="entry name" value="RNA_pol_sigma70_r2"/>
</dbReference>
<comment type="caution">
    <text evidence="2">The sequence shown here is derived from an EMBL/GenBank/DDBJ whole genome shotgun (WGS) entry which is preliminary data.</text>
</comment>
<evidence type="ECO:0000313" key="2">
    <source>
        <dbReference type="EMBL" id="MDF2095254.1"/>
    </source>
</evidence>
<dbReference type="Pfam" id="PF04542">
    <property type="entry name" value="Sigma70_r2"/>
    <property type="match status" value="1"/>
</dbReference>
<dbReference type="Proteomes" id="UP001215503">
    <property type="component" value="Unassembled WGS sequence"/>
</dbReference>